<evidence type="ECO:0000313" key="1">
    <source>
        <dbReference type="EMBL" id="JAH07659.1"/>
    </source>
</evidence>
<dbReference type="EMBL" id="GBXM01100918">
    <property type="protein sequence ID" value="JAH07659.1"/>
    <property type="molecule type" value="Transcribed_RNA"/>
</dbReference>
<proteinExistence type="predicted"/>
<protein>
    <submittedName>
        <fullName evidence="1">Uncharacterized protein</fullName>
    </submittedName>
</protein>
<accession>A0A0E9PT19</accession>
<sequence>MFVQDPAEVWMVGYKKCVVFANQLLRPEKPGQGQKRTRK</sequence>
<dbReference type="AlphaFoldDB" id="A0A0E9PT19"/>
<reference evidence="1" key="2">
    <citation type="journal article" date="2015" name="Fish Shellfish Immunol.">
        <title>Early steps in the European eel (Anguilla anguilla)-Vibrio vulnificus interaction in the gills: Role of the RtxA13 toxin.</title>
        <authorList>
            <person name="Callol A."/>
            <person name="Pajuelo D."/>
            <person name="Ebbesson L."/>
            <person name="Teles M."/>
            <person name="MacKenzie S."/>
            <person name="Amaro C."/>
        </authorList>
    </citation>
    <scope>NUCLEOTIDE SEQUENCE</scope>
</reference>
<reference evidence="1" key="1">
    <citation type="submission" date="2014-11" db="EMBL/GenBank/DDBJ databases">
        <authorList>
            <person name="Amaro Gonzalez C."/>
        </authorList>
    </citation>
    <scope>NUCLEOTIDE SEQUENCE</scope>
</reference>
<organism evidence="1">
    <name type="scientific">Anguilla anguilla</name>
    <name type="common">European freshwater eel</name>
    <name type="synonym">Muraena anguilla</name>
    <dbReference type="NCBI Taxonomy" id="7936"/>
    <lineage>
        <taxon>Eukaryota</taxon>
        <taxon>Metazoa</taxon>
        <taxon>Chordata</taxon>
        <taxon>Craniata</taxon>
        <taxon>Vertebrata</taxon>
        <taxon>Euteleostomi</taxon>
        <taxon>Actinopterygii</taxon>
        <taxon>Neopterygii</taxon>
        <taxon>Teleostei</taxon>
        <taxon>Anguilliformes</taxon>
        <taxon>Anguillidae</taxon>
        <taxon>Anguilla</taxon>
    </lineage>
</organism>
<name>A0A0E9PT19_ANGAN</name>